<organism evidence="1 2">
    <name type="scientific">Hyaloscypha hepaticicola</name>
    <dbReference type="NCBI Taxonomy" id="2082293"/>
    <lineage>
        <taxon>Eukaryota</taxon>
        <taxon>Fungi</taxon>
        <taxon>Dikarya</taxon>
        <taxon>Ascomycota</taxon>
        <taxon>Pezizomycotina</taxon>
        <taxon>Leotiomycetes</taxon>
        <taxon>Helotiales</taxon>
        <taxon>Hyaloscyphaceae</taxon>
        <taxon>Hyaloscypha</taxon>
    </lineage>
</organism>
<proteinExistence type="predicted"/>
<dbReference type="Proteomes" id="UP000235672">
    <property type="component" value="Unassembled WGS sequence"/>
</dbReference>
<name>A0A2J6PHF5_9HELO</name>
<dbReference type="AlphaFoldDB" id="A0A2J6PHF5"/>
<protein>
    <submittedName>
        <fullName evidence="1">Uncharacterized protein</fullName>
    </submittedName>
</protein>
<evidence type="ECO:0000313" key="1">
    <source>
        <dbReference type="EMBL" id="PMD13450.1"/>
    </source>
</evidence>
<evidence type="ECO:0000313" key="2">
    <source>
        <dbReference type="Proteomes" id="UP000235672"/>
    </source>
</evidence>
<reference evidence="1 2" key="1">
    <citation type="submission" date="2016-05" db="EMBL/GenBank/DDBJ databases">
        <title>A degradative enzymes factory behind the ericoid mycorrhizal symbiosis.</title>
        <authorList>
            <consortium name="DOE Joint Genome Institute"/>
            <person name="Martino E."/>
            <person name="Morin E."/>
            <person name="Grelet G."/>
            <person name="Kuo A."/>
            <person name="Kohler A."/>
            <person name="Daghino S."/>
            <person name="Barry K."/>
            <person name="Choi C."/>
            <person name="Cichocki N."/>
            <person name="Clum A."/>
            <person name="Copeland A."/>
            <person name="Hainaut M."/>
            <person name="Haridas S."/>
            <person name="Labutti K."/>
            <person name="Lindquist E."/>
            <person name="Lipzen A."/>
            <person name="Khouja H.-R."/>
            <person name="Murat C."/>
            <person name="Ohm R."/>
            <person name="Olson A."/>
            <person name="Spatafora J."/>
            <person name="Veneault-Fourrey C."/>
            <person name="Henrissat B."/>
            <person name="Grigoriev I."/>
            <person name="Martin F."/>
            <person name="Perotto S."/>
        </authorList>
    </citation>
    <scope>NUCLEOTIDE SEQUENCE [LARGE SCALE GENOMIC DNA]</scope>
    <source>
        <strain evidence="1 2">UAMH 7357</strain>
    </source>
</reference>
<gene>
    <name evidence="1" type="ORF">NA56DRAFT_694803</name>
</gene>
<sequence>MQQFAAAPTVSRDTTSNYVGFKLHGYDTFSNSYAIQIHPETVQMITSKPWAQAGQPIEPDFQLFAPAIPPCPFATAILSNLLCRRGIGFRLVLALDKSSSMTFRRLVARFGGSAPSNPTTFQYASPTLMNYMPPEHEALYQEVIERVCKETHKFEMSYGRVWVFPKGTTLGLIFKLPDEVQSILREMSKALPSLEGIQICKNVMVPG</sequence>
<dbReference type="EMBL" id="KZ613531">
    <property type="protein sequence ID" value="PMD13450.1"/>
    <property type="molecule type" value="Genomic_DNA"/>
</dbReference>
<keyword evidence="2" id="KW-1185">Reference proteome</keyword>
<accession>A0A2J6PHF5</accession>